<dbReference type="GO" id="GO:0016020">
    <property type="term" value="C:membrane"/>
    <property type="evidence" value="ECO:0007669"/>
    <property type="project" value="TreeGrafter"/>
</dbReference>
<feature type="transmembrane region" description="Helical" evidence="2">
    <location>
        <begin position="214"/>
        <end position="233"/>
    </location>
</feature>
<evidence type="ECO:0000256" key="1">
    <source>
        <dbReference type="SAM" id="MobiDB-lite"/>
    </source>
</evidence>
<dbReference type="GO" id="GO:0009103">
    <property type="term" value="P:lipopolysaccharide biosynthetic process"/>
    <property type="evidence" value="ECO:0007669"/>
    <property type="project" value="TreeGrafter"/>
</dbReference>
<feature type="transmembrane region" description="Helical" evidence="2">
    <location>
        <begin position="79"/>
        <end position="98"/>
    </location>
</feature>
<evidence type="ECO:0000313" key="5">
    <source>
        <dbReference type="Proteomes" id="UP000476332"/>
    </source>
</evidence>
<dbReference type="RefSeq" id="WP_163043540.1">
    <property type="nucleotide sequence ID" value="NZ_JAAAMJ010000004.1"/>
</dbReference>
<dbReference type="EMBL" id="JAAAMJ010000004">
    <property type="protein sequence ID" value="NDV86805.1"/>
    <property type="molecule type" value="Genomic_DNA"/>
</dbReference>
<name>A0A6L9MG74_9HYPH</name>
<sequence>MRQAYKRQLDGLRAIAIGLVCIEHFGGPWIRDHFPIGAGALGVHLFFVLSGFLITRNLLARLEDQPAGDVVRRFYIGRAIRLMPAYYLTLLVLFALGVPEVRDFVLWHAVYASNYLAATGGPLLVFWSLAVEEQFYLLLPALVILSGRNAVKVAALLIATGFLLRNLVLATPIDPWSFELSLFGNFEILGLGVLIGGLSYAASQAGRPLQPGPIWRWTGIVCIVFQGVAWYLWGDGVVRHLTFNLSVGIFFAWLVARADADLQGPLAWFSNFSLVRFIGKISYGIYLTHVFFLGIFQSDTMIRHLGVVPLWAQAVIAIALSLLVSTASWFLMESPLLGLKNRVQESPSRDPVTVGGDHAEPLSLDDLAHPSMLPRQHHT</sequence>
<feature type="domain" description="Acyltransferase 3" evidence="3">
    <location>
        <begin position="8"/>
        <end position="327"/>
    </location>
</feature>
<dbReference type="Pfam" id="PF01757">
    <property type="entry name" value="Acyl_transf_3"/>
    <property type="match status" value="1"/>
</dbReference>
<keyword evidence="4" id="KW-0808">Transferase</keyword>
<dbReference type="AlphaFoldDB" id="A0A6L9MG74"/>
<gene>
    <name evidence="4" type="ORF">GTW51_08825</name>
</gene>
<evidence type="ECO:0000256" key="2">
    <source>
        <dbReference type="SAM" id="Phobius"/>
    </source>
</evidence>
<dbReference type="PANTHER" id="PTHR23028">
    <property type="entry name" value="ACETYLTRANSFERASE"/>
    <property type="match status" value="1"/>
</dbReference>
<organism evidence="4 5">
    <name type="scientific">Aurantimonas aggregata</name>
    <dbReference type="NCBI Taxonomy" id="2047720"/>
    <lineage>
        <taxon>Bacteria</taxon>
        <taxon>Pseudomonadati</taxon>
        <taxon>Pseudomonadota</taxon>
        <taxon>Alphaproteobacteria</taxon>
        <taxon>Hyphomicrobiales</taxon>
        <taxon>Aurantimonadaceae</taxon>
        <taxon>Aurantimonas</taxon>
    </lineage>
</organism>
<comment type="caution">
    <text evidence="4">The sequence shown here is derived from an EMBL/GenBank/DDBJ whole genome shotgun (WGS) entry which is preliminary data.</text>
</comment>
<dbReference type="InterPro" id="IPR050879">
    <property type="entry name" value="Acyltransferase_3"/>
</dbReference>
<dbReference type="PANTHER" id="PTHR23028:SF53">
    <property type="entry name" value="ACYL_TRANSF_3 DOMAIN-CONTAINING PROTEIN"/>
    <property type="match status" value="1"/>
</dbReference>
<keyword evidence="2" id="KW-0472">Membrane</keyword>
<dbReference type="GO" id="GO:0016747">
    <property type="term" value="F:acyltransferase activity, transferring groups other than amino-acyl groups"/>
    <property type="evidence" value="ECO:0007669"/>
    <property type="project" value="InterPro"/>
</dbReference>
<keyword evidence="2" id="KW-1133">Transmembrane helix</keyword>
<keyword evidence="4" id="KW-0012">Acyltransferase</keyword>
<evidence type="ECO:0000259" key="3">
    <source>
        <dbReference type="Pfam" id="PF01757"/>
    </source>
</evidence>
<dbReference type="InterPro" id="IPR002656">
    <property type="entry name" value="Acyl_transf_3_dom"/>
</dbReference>
<feature type="transmembrane region" description="Helical" evidence="2">
    <location>
        <begin position="310"/>
        <end position="332"/>
    </location>
</feature>
<protein>
    <submittedName>
        <fullName evidence="4">Acyltransferase family protein</fullName>
    </submittedName>
</protein>
<keyword evidence="5" id="KW-1185">Reference proteome</keyword>
<dbReference type="Proteomes" id="UP000476332">
    <property type="component" value="Unassembled WGS sequence"/>
</dbReference>
<evidence type="ECO:0000313" key="4">
    <source>
        <dbReference type="EMBL" id="NDV86805.1"/>
    </source>
</evidence>
<accession>A0A6L9MG74</accession>
<feature type="region of interest" description="Disordered" evidence="1">
    <location>
        <begin position="360"/>
        <end position="379"/>
    </location>
</feature>
<feature type="transmembrane region" description="Helical" evidence="2">
    <location>
        <begin position="239"/>
        <end position="256"/>
    </location>
</feature>
<feature type="transmembrane region" description="Helical" evidence="2">
    <location>
        <begin position="182"/>
        <end position="202"/>
    </location>
</feature>
<keyword evidence="2" id="KW-0812">Transmembrane</keyword>
<feature type="transmembrane region" description="Helical" evidence="2">
    <location>
        <begin position="36"/>
        <end position="59"/>
    </location>
</feature>
<feature type="transmembrane region" description="Helical" evidence="2">
    <location>
        <begin position="136"/>
        <end position="162"/>
    </location>
</feature>
<reference evidence="4 5" key="1">
    <citation type="submission" date="2020-01" db="EMBL/GenBank/DDBJ databases">
        <title>Genomes of bacteria type strains.</title>
        <authorList>
            <person name="Chen J."/>
            <person name="Zhu S."/>
            <person name="Chen J."/>
        </authorList>
    </citation>
    <scope>NUCLEOTIDE SEQUENCE [LARGE SCALE GENOMIC DNA]</scope>
    <source>
        <strain evidence="4 5">KCTC 52919</strain>
    </source>
</reference>
<feature type="transmembrane region" description="Helical" evidence="2">
    <location>
        <begin position="104"/>
        <end position="129"/>
    </location>
</feature>
<feature type="transmembrane region" description="Helical" evidence="2">
    <location>
        <begin position="277"/>
        <end position="298"/>
    </location>
</feature>
<proteinExistence type="predicted"/>